<dbReference type="Pfam" id="PF00589">
    <property type="entry name" value="Phage_integrase"/>
    <property type="match status" value="1"/>
</dbReference>
<dbReference type="InterPro" id="IPR050090">
    <property type="entry name" value="Tyrosine_recombinase_XerCD"/>
</dbReference>
<dbReference type="GO" id="GO:0015074">
    <property type="term" value="P:DNA integration"/>
    <property type="evidence" value="ECO:0007669"/>
    <property type="project" value="UniProtKB-KW"/>
</dbReference>
<keyword evidence="3" id="KW-0238">DNA-binding</keyword>
<evidence type="ECO:0000313" key="7">
    <source>
        <dbReference type="Proteomes" id="UP000325273"/>
    </source>
</evidence>
<dbReference type="PROSITE" id="PS51898">
    <property type="entry name" value="TYR_RECOMBINASE"/>
    <property type="match status" value="1"/>
</dbReference>
<dbReference type="PANTHER" id="PTHR30349:SF41">
    <property type="entry name" value="INTEGRASE_RECOMBINASE PROTEIN MJ0367-RELATED"/>
    <property type="match status" value="1"/>
</dbReference>
<comment type="caution">
    <text evidence="6">The sequence shown here is derived from an EMBL/GenBank/DDBJ whole genome shotgun (WGS) entry which is preliminary data.</text>
</comment>
<feature type="domain" description="Tyr recombinase" evidence="5">
    <location>
        <begin position="100"/>
        <end position="300"/>
    </location>
</feature>
<organism evidence="6 7">
    <name type="scientific">Paraburkholderia panacisoli</name>
    <dbReference type="NCBI Taxonomy" id="2603818"/>
    <lineage>
        <taxon>Bacteria</taxon>
        <taxon>Pseudomonadati</taxon>
        <taxon>Pseudomonadota</taxon>
        <taxon>Betaproteobacteria</taxon>
        <taxon>Burkholderiales</taxon>
        <taxon>Burkholderiaceae</taxon>
        <taxon>Paraburkholderia</taxon>
    </lineage>
</organism>
<accession>A0A5B0H3I1</accession>
<sequence length="311" mass="35591">MSTLRISLIEYLGVRRALGVKLREPGRMLQRFVDFAERAGATYITTELALQWATQPESTQAAQWANRLGMVRRFAQYCSATDPRTVVPPPDLLPYRQARSSPYIYRDEEVTRLILAARHLPSIIGLRPLTYSTLFGLYAVTGMRTNEPLQLDRDAVDLASGVLTIHGAKFGKSRYVPVHPSTQRALQRYATCRDRLCPNPQSPSFFLSERGTRLTEWSVRYTFVNLSRQIGLRQPGDSRGPRLLDFRHRLAINTLIGWYRRGIDVEKHLPELSTYLGHTHISDTYWYLTATPQLLRQALRRVEGGTRGHRP</sequence>
<keyword evidence="4" id="KW-0233">DNA recombination</keyword>
<dbReference type="InterPro" id="IPR013762">
    <property type="entry name" value="Integrase-like_cat_sf"/>
</dbReference>
<comment type="similarity">
    <text evidence="1">Belongs to the 'phage' integrase family.</text>
</comment>
<reference evidence="6 7" key="1">
    <citation type="submission" date="2019-08" db="EMBL/GenBank/DDBJ databases">
        <title>Paraburkholderia sp. DCY113.</title>
        <authorList>
            <person name="Kang J."/>
        </authorList>
    </citation>
    <scope>NUCLEOTIDE SEQUENCE [LARGE SCALE GENOMIC DNA]</scope>
    <source>
        <strain evidence="6 7">DCY113</strain>
    </source>
</reference>
<dbReference type="Proteomes" id="UP000325273">
    <property type="component" value="Unassembled WGS sequence"/>
</dbReference>
<dbReference type="PANTHER" id="PTHR30349">
    <property type="entry name" value="PHAGE INTEGRASE-RELATED"/>
    <property type="match status" value="1"/>
</dbReference>
<protein>
    <submittedName>
        <fullName evidence="6">Tyrosine-type recombinase/integrase</fullName>
    </submittedName>
</protein>
<dbReference type="InterPro" id="IPR002104">
    <property type="entry name" value="Integrase_catalytic"/>
</dbReference>
<dbReference type="GO" id="GO:0006310">
    <property type="term" value="P:DNA recombination"/>
    <property type="evidence" value="ECO:0007669"/>
    <property type="project" value="UniProtKB-KW"/>
</dbReference>
<evidence type="ECO:0000313" key="6">
    <source>
        <dbReference type="EMBL" id="KAA1009679.1"/>
    </source>
</evidence>
<dbReference type="AlphaFoldDB" id="A0A5B0H3I1"/>
<dbReference type="GO" id="GO:0003677">
    <property type="term" value="F:DNA binding"/>
    <property type="evidence" value="ECO:0007669"/>
    <property type="project" value="UniProtKB-KW"/>
</dbReference>
<dbReference type="InterPro" id="IPR011010">
    <property type="entry name" value="DNA_brk_join_enz"/>
</dbReference>
<dbReference type="CDD" id="cd00797">
    <property type="entry name" value="INT_RitB_C_like"/>
    <property type="match status" value="1"/>
</dbReference>
<gene>
    <name evidence="6" type="ORF">FVF58_20435</name>
</gene>
<evidence type="ECO:0000256" key="2">
    <source>
        <dbReference type="ARBA" id="ARBA00022908"/>
    </source>
</evidence>
<evidence type="ECO:0000256" key="3">
    <source>
        <dbReference type="ARBA" id="ARBA00023125"/>
    </source>
</evidence>
<proteinExistence type="inferred from homology"/>
<keyword evidence="2" id="KW-0229">DNA integration</keyword>
<evidence type="ECO:0000259" key="5">
    <source>
        <dbReference type="PROSITE" id="PS51898"/>
    </source>
</evidence>
<keyword evidence="7" id="KW-1185">Reference proteome</keyword>
<dbReference type="Gene3D" id="1.10.443.10">
    <property type="entry name" value="Intergrase catalytic core"/>
    <property type="match status" value="1"/>
</dbReference>
<dbReference type="RefSeq" id="WP_149671683.1">
    <property type="nucleotide sequence ID" value="NZ_VTUZ01000013.1"/>
</dbReference>
<evidence type="ECO:0000256" key="1">
    <source>
        <dbReference type="ARBA" id="ARBA00008857"/>
    </source>
</evidence>
<name>A0A5B0H3I1_9BURK</name>
<evidence type="ECO:0000256" key="4">
    <source>
        <dbReference type="ARBA" id="ARBA00023172"/>
    </source>
</evidence>
<dbReference type="EMBL" id="VTUZ01000013">
    <property type="protein sequence ID" value="KAA1009679.1"/>
    <property type="molecule type" value="Genomic_DNA"/>
</dbReference>
<dbReference type="SUPFAM" id="SSF56349">
    <property type="entry name" value="DNA breaking-rejoining enzymes"/>
    <property type="match status" value="1"/>
</dbReference>